<name>A0A8S1RM39_9CILI</name>
<protein>
    <recommendedName>
        <fullName evidence="1">Dynamin GTPase effector domain-containing protein</fullName>
    </recommendedName>
</protein>
<comment type="caution">
    <text evidence="2">The sequence shown here is derived from an EMBL/GenBank/DDBJ whole genome shotgun (WGS) entry which is preliminary data.</text>
</comment>
<dbReference type="GO" id="GO:0003924">
    <property type="term" value="F:GTPase activity"/>
    <property type="evidence" value="ECO:0007669"/>
    <property type="project" value="InterPro"/>
</dbReference>
<dbReference type="InterPro" id="IPR003130">
    <property type="entry name" value="GED"/>
</dbReference>
<dbReference type="Proteomes" id="UP000692954">
    <property type="component" value="Unassembled WGS sequence"/>
</dbReference>
<dbReference type="EMBL" id="CAJJDN010000238">
    <property type="protein sequence ID" value="CAD8129691.1"/>
    <property type="molecule type" value="Genomic_DNA"/>
</dbReference>
<evidence type="ECO:0000259" key="1">
    <source>
        <dbReference type="Pfam" id="PF02212"/>
    </source>
</evidence>
<proteinExistence type="predicted"/>
<gene>
    <name evidence="2" type="ORF">PSON_ATCC_30995.1.T2380005</name>
</gene>
<dbReference type="OrthoDB" id="5061070at2759"/>
<keyword evidence="3" id="KW-1185">Reference proteome</keyword>
<organism evidence="2 3">
    <name type="scientific">Paramecium sonneborni</name>
    <dbReference type="NCBI Taxonomy" id="65129"/>
    <lineage>
        <taxon>Eukaryota</taxon>
        <taxon>Sar</taxon>
        <taxon>Alveolata</taxon>
        <taxon>Ciliophora</taxon>
        <taxon>Intramacronucleata</taxon>
        <taxon>Oligohymenophorea</taxon>
        <taxon>Peniculida</taxon>
        <taxon>Parameciidae</taxon>
        <taxon>Paramecium</taxon>
    </lineage>
</organism>
<evidence type="ECO:0000313" key="2">
    <source>
        <dbReference type="EMBL" id="CAD8129691.1"/>
    </source>
</evidence>
<dbReference type="Pfam" id="PF02212">
    <property type="entry name" value="GED"/>
    <property type="match status" value="1"/>
</dbReference>
<feature type="domain" description="Dynamin GTPase effector" evidence="1">
    <location>
        <begin position="290"/>
        <end position="347"/>
    </location>
</feature>
<dbReference type="AlphaFoldDB" id="A0A8S1RM39"/>
<sequence>MLEGGCFDITRKELIGSFQLNFWKKNFQINPFDVLSDDEIRRAIKNGIKQTLFFNEEAFVKLIRQQQQISRLRMPSLECSHIKFDEKYFEELRRVVNQISISEIERSDIFANRVSEVIQNLLNKFEIRYIYSSHPDFVSGMKIVHKHEQRQDNNNKFKNRKRNCLFNGINKLKIFFNFCPFKYNKQTELNTSNLDKLNKMRKTNINSQKQQKSQQLEESQILQQQLVINKIISVNQLYFMNDPKRQLLQVPNTQKITEKPSKQKLVNRNGYDKGFTIKKNIFVQFQRQFIIFLVNQSRNFCERELIRVLCKQELVDELLQKNQSIQKSKVETKQSLISLRTYLNLLNDLDQKILTLFNNIKLIEIHQKHTYYNQSFNQFFLLVQCSIKTQFKNLKISRWIKSQKLELNSQTFTRSNWEVIDFIIIQILRLIRKDGQMKKIKLFQKLIKNQEIFGLLLDYRKVEQIILLKIIRIAHQKEDQRCKIDRKIYKYYKIKIILKFKVFQKEICKKKIIYQEIPVKMIKYDPVMIIEFSNSIIISIKTRVSFKIFIHCISKLQLQKVNESFQCMPNYIININYIQLNKYNGRRKEI</sequence>
<accession>A0A8S1RM39</accession>
<evidence type="ECO:0000313" key="3">
    <source>
        <dbReference type="Proteomes" id="UP000692954"/>
    </source>
</evidence>
<dbReference type="GO" id="GO:0005525">
    <property type="term" value="F:GTP binding"/>
    <property type="evidence" value="ECO:0007669"/>
    <property type="project" value="InterPro"/>
</dbReference>
<reference evidence="2" key="1">
    <citation type="submission" date="2021-01" db="EMBL/GenBank/DDBJ databases">
        <authorList>
            <consortium name="Genoscope - CEA"/>
            <person name="William W."/>
        </authorList>
    </citation>
    <scope>NUCLEOTIDE SEQUENCE</scope>
</reference>